<accession>A0A0E9WGK6</accession>
<dbReference type="EMBL" id="GBXM01019090">
    <property type="protein sequence ID" value="JAH89487.1"/>
    <property type="molecule type" value="Transcribed_RNA"/>
</dbReference>
<reference evidence="1" key="2">
    <citation type="journal article" date="2015" name="Fish Shellfish Immunol.">
        <title>Early steps in the European eel (Anguilla anguilla)-Vibrio vulnificus interaction in the gills: Role of the RtxA13 toxin.</title>
        <authorList>
            <person name="Callol A."/>
            <person name="Pajuelo D."/>
            <person name="Ebbesson L."/>
            <person name="Teles M."/>
            <person name="MacKenzie S."/>
            <person name="Amaro C."/>
        </authorList>
    </citation>
    <scope>NUCLEOTIDE SEQUENCE</scope>
</reference>
<sequence>MLTLNLKIEPALIWHSAANCTYITCAEFTCSFTCTKGVFRLSPVLELLVCFTCNKVTSSKTFSNLLH</sequence>
<dbReference type="AlphaFoldDB" id="A0A0E9WGK6"/>
<protein>
    <submittedName>
        <fullName evidence="1">Uncharacterized protein</fullName>
    </submittedName>
</protein>
<evidence type="ECO:0000313" key="1">
    <source>
        <dbReference type="EMBL" id="JAH89487.1"/>
    </source>
</evidence>
<organism evidence="1">
    <name type="scientific">Anguilla anguilla</name>
    <name type="common">European freshwater eel</name>
    <name type="synonym">Muraena anguilla</name>
    <dbReference type="NCBI Taxonomy" id="7936"/>
    <lineage>
        <taxon>Eukaryota</taxon>
        <taxon>Metazoa</taxon>
        <taxon>Chordata</taxon>
        <taxon>Craniata</taxon>
        <taxon>Vertebrata</taxon>
        <taxon>Euteleostomi</taxon>
        <taxon>Actinopterygii</taxon>
        <taxon>Neopterygii</taxon>
        <taxon>Teleostei</taxon>
        <taxon>Anguilliformes</taxon>
        <taxon>Anguillidae</taxon>
        <taxon>Anguilla</taxon>
    </lineage>
</organism>
<proteinExistence type="predicted"/>
<name>A0A0E9WGK6_ANGAN</name>
<reference evidence="1" key="1">
    <citation type="submission" date="2014-11" db="EMBL/GenBank/DDBJ databases">
        <authorList>
            <person name="Amaro Gonzalez C."/>
        </authorList>
    </citation>
    <scope>NUCLEOTIDE SEQUENCE</scope>
</reference>